<dbReference type="Pfam" id="PF07732">
    <property type="entry name" value="Cu-oxidase_3"/>
    <property type="match status" value="1"/>
</dbReference>
<dbReference type="Proteomes" id="UP001515480">
    <property type="component" value="Unassembled WGS sequence"/>
</dbReference>
<protein>
    <recommendedName>
        <fullName evidence="3">Plastocyanin-like domain-containing protein</fullName>
    </recommendedName>
</protein>
<proteinExistence type="inferred from homology"/>
<feature type="signal peptide" evidence="2">
    <location>
        <begin position="1"/>
        <end position="23"/>
    </location>
</feature>
<accession>A0AB34IQJ9</accession>
<dbReference type="SUPFAM" id="SSF49503">
    <property type="entry name" value="Cupredoxins"/>
    <property type="match status" value="2"/>
</dbReference>
<comment type="similarity">
    <text evidence="1">Belongs to the multicopper oxidase family.</text>
</comment>
<evidence type="ECO:0000313" key="5">
    <source>
        <dbReference type="Proteomes" id="UP001515480"/>
    </source>
</evidence>
<gene>
    <name evidence="4" type="ORF">AB1Y20_012200</name>
</gene>
<dbReference type="Gene3D" id="2.60.40.420">
    <property type="entry name" value="Cupredoxins - blue copper proteins"/>
    <property type="match status" value="2"/>
</dbReference>
<keyword evidence="5" id="KW-1185">Reference proteome</keyword>
<feature type="domain" description="Plastocyanin-like" evidence="3">
    <location>
        <begin position="63"/>
        <end position="185"/>
    </location>
</feature>
<evidence type="ECO:0000256" key="1">
    <source>
        <dbReference type="ARBA" id="ARBA00010609"/>
    </source>
</evidence>
<dbReference type="AlphaFoldDB" id="A0AB34IQJ9"/>
<dbReference type="GO" id="GO:0005507">
    <property type="term" value="F:copper ion binding"/>
    <property type="evidence" value="ECO:0007669"/>
    <property type="project" value="InterPro"/>
</dbReference>
<comment type="caution">
    <text evidence="4">The sequence shown here is derived from an EMBL/GenBank/DDBJ whole genome shotgun (WGS) entry which is preliminary data.</text>
</comment>
<keyword evidence="2" id="KW-0732">Signal</keyword>
<feature type="chain" id="PRO_5044253380" description="Plastocyanin-like domain-containing protein" evidence="2">
    <location>
        <begin position="24"/>
        <end position="457"/>
    </location>
</feature>
<dbReference type="PANTHER" id="PTHR11709:SF518">
    <property type="entry name" value="MULTICOPPER OXIDASE"/>
    <property type="match status" value="1"/>
</dbReference>
<dbReference type="InterPro" id="IPR011707">
    <property type="entry name" value="Cu-oxidase-like_N"/>
</dbReference>
<evidence type="ECO:0000259" key="3">
    <source>
        <dbReference type="Pfam" id="PF07732"/>
    </source>
</evidence>
<dbReference type="PANTHER" id="PTHR11709">
    <property type="entry name" value="MULTI-COPPER OXIDASE"/>
    <property type="match status" value="1"/>
</dbReference>
<dbReference type="InterPro" id="IPR045087">
    <property type="entry name" value="Cu-oxidase_fam"/>
</dbReference>
<dbReference type="EMBL" id="JBGBPQ010000021">
    <property type="protein sequence ID" value="KAL1503729.1"/>
    <property type="molecule type" value="Genomic_DNA"/>
</dbReference>
<name>A0AB34IQJ9_PRYPA</name>
<dbReference type="CDD" id="cd13853">
    <property type="entry name" value="CuRO_1_Tth-MCO_like"/>
    <property type="match status" value="1"/>
</dbReference>
<dbReference type="GO" id="GO:0016491">
    <property type="term" value="F:oxidoreductase activity"/>
    <property type="evidence" value="ECO:0007669"/>
    <property type="project" value="TreeGrafter"/>
</dbReference>
<reference evidence="4 5" key="1">
    <citation type="journal article" date="2024" name="Science">
        <title>Giant polyketide synthase enzymes in the biosynthesis of giant marine polyether toxins.</title>
        <authorList>
            <person name="Fallon T.R."/>
            <person name="Shende V.V."/>
            <person name="Wierzbicki I.H."/>
            <person name="Pendleton A.L."/>
            <person name="Watervoot N.F."/>
            <person name="Auber R.P."/>
            <person name="Gonzalez D.J."/>
            <person name="Wisecaver J.H."/>
            <person name="Moore B.S."/>
        </authorList>
    </citation>
    <scope>NUCLEOTIDE SEQUENCE [LARGE SCALE GENOMIC DNA]</scope>
    <source>
        <strain evidence="4 5">12B1</strain>
    </source>
</reference>
<evidence type="ECO:0000313" key="4">
    <source>
        <dbReference type="EMBL" id="KAL1503729.1"/>
    </source>
</evidence>
<dbReference type="InterPro" id="IPR008972">
    <property type="entry name" value="Cupredoxin"/>
</dbReference>
<sequence length="457" mass="49869">MPLRAPRRLLLLQHLLLLDFASAIITDVAGSPLEHPATFSSTASEFNISLTLQRYLYSGPNGLQQYTRAFNGELAGPTIRLKPGDTLHLTLTNSLESELFDTSTLHNQIKDFDVTNVHTHDLHIHGNAPGDSIFTEVHPGESYTYTYNIPSNHQGGTFWYHPHHHGSTAIQAGGGAAGMIIVEDDPTLLPATIAQLPELILVMAHLDMPTLRNIALTYETNCRNAGGTAAQCDENTWSDGPVSGTQINVVLINGMYQPVLQMAANRWYRWRMVFAAVNAVLEPSIPGCEVKLLAKDGVYLSSAPRDITAGYMVPGNRADWIVRCPAGTHELSSADIGGGKGGGGVAFTQLLATVEATDQGDAECSLPTFSIKRPCFLVDLRNAAVQQTVTFDLGPAPQINGVTFESKTTYAASIPMMILWMSPFSQPTPPHGDLYNPLCRVMVWFITLRLFIMSRLW</sequence>
<evidence type="ECO:0000256" key="2">
    <source>
        <dbReference type="SAM" id="SignalP"/>
    </source>
</evidence>
<organism evidence="4 5">
    <name type="scientific">Prymnesium parvum</name>
    <name type="common">Toxic golden alga</name>
    <dbReference type="NCBI Taxonomy" id="97485"/>
    <lineage>
        <taxon>Eukaryota</taxon>
        <taxon>Haptista</taxon>
        <taxon>Haptophyta</taxon>
        <taxon>Prymnesiophyceae</taxon>
        <taxon>Prymnesiales</taxon>
        <taxon>Prymnesiaceae</taxon>
        <taxon>Prymnesium</taxon>
    </lineage>
</organism>